<comment type="subcellular location">
    <subcellularLocation>
        <location evidence="2">Mitochondrion inner membrane</location>
    </subcellularLocation>
</comment>
<dbReference type="SUPFAM" id="SSF117892">
    <property type="entry name" value="Band 7/SPFH domain"/>
    <property type="match status" value="1"/>
</dbReference>
<reference evidence="5 6" key="1">
    <citation type="journal article" date="2023" name="Sci. Data">
        <title>Genome assembly of the Korean intertidal mud-creeper Batillaria attramentaria.</title>
        <authorList>
            <person name="Patra A.K."/>
            <person name="Ho P.T."/>
            <person name="Jun S."/>
            <person name="Lee S.J."/>
            <person name="Kim Y."/>
            <person name="Won Y.J."/>
        </authorList>
    </citation>
    <scope>NUCLEOTIDE SEQUENCE [LARGE SCALE GENOMIC DNA]</scope>
    <source>
        <strain evidence="5">Wonlab-2016</strain>
    </source>
</reference>
<keyword evidence="2" id="KW-0812">Transmembrane</keyword>
<dbReference type="PANTHER" id="PTHR23222:SF0">
    <property type="entry name" value="PROHIBITIN 1"/>
    <property type="match status" value="1"/>
</dbReference>
<accession>A0ABD0M7I5</accession>
<keyword evidence="2" id="KW-1133">Transmembrane helix</keyword>
<name>A0ABD0M7I5_9CAEN</name>
<keyword evidence="2" id="KW-0496">Mitochondrion</keyword>
<dbReference type="GO" id="GO:0005743">
    <property type="term" value="C:mitochondrial inner membrane"/>
    <property type="evidence" value="ECO:0007669"/>
    <property type="project" value="UniProtKB-SubCell"/>
</dbReference>
<keyword evidence="2" id="KW-0999">Mitochondrion inner membrane</keyword>
<keyword evidence="6" id="KW-1185">Reference proteome</keyword>
<dbReference type="PANTHER" id="PTHR23222">
    <property type="entry name" value="PROHIBITIN"/>
    <property type="match status" value="1"/>
</dbReference>
<feature type="non-terminal residue" evidence="5">
    <location>
        <position position="241"/>
    </location>
</feature>
<dbReference type="AlphaFoldDB" id="A0ABD0M7I5"/>
<comment type="similarity">
    <text evidence="1 2">Belongs to the prohibitin family.</text>
</comment>
<organism evidence="5 6">
    <name type="scientific">Batillaria attramentaria</name>
    <dbReference type="NCBI Taxonomy" id="370345"/>
    <lineage>
        <taxon>Eukaryota</taxon>
        <taxon>Metazoa</taxon>
        <taxon>Spiralia</taxon>
        <taxon>Lophotrochozoa</taxon>
        <taxon>Mollusca</taxon>
        <taxon>Gastropoda</taxon>
        <taxon>Caenogastropoda</taxon>
        <taxon>Sorbeoconcha</taxon>
        <taxon>Cerithioidea</taxon>
        <taxon>Batillariidae</taxon>
        <taxon>Batillaria</taxon>
    </lineage>
</organism>
<protein>
    <recommendedName>
        <fullName evidence="2">Prohibitin</fullName>
    </recommendedName>
</protein>
<dbReference type="Proteomes" id="UP001519460">
    <property type="component" value="Unassembled WGS sequence"/>
</dbReference>
<dbReference type="InterPro" id="IPR036013">
    <property type="entry name" value="Band_7/SPFH_dom_sf"/>
</dbReference>
<sequence>MGAGNSGRICVGILAFIVVLMIMTIVLLATSLKKLASDEVGLQYDTIQKDLDTEVFTEGLHTGPPGYKFIVFPNVYTTLNYNRLKCLNSDGVPVHIDVSFQFKANLSKLADIVLDFKDFDGYKKVLTFTGRTALHEACSYFNTSQFQAERGNFQSTLQTVLKNRFLKLFAHITDLQVNNIQRPPEYEAAIRSKERAKEDIQVAKQERPRLLTEANTTKREAESEARIIINKAESDARILQN</sequence>
<evidence type="ECO:0000259" key="4">
    <source>
        <dbReference type="Pfam" id="PF01145"/>
    </source>
</evidence>
<dbReference type="Pfam" id="PF01145">
    <property type="entry name" value="Band_7"/>
    <property type="match status" value="1"/>
</dbReference>
<evidence type="ECO:0000256" key="2">
    <source>
        <dbReference type="RuleBase" id="RU366048"/>
    </source>
</evidence>
<evidence type="ECO:0000256" key="1">
    <source>
        <dbReference type="ARBA" id="ARBA00009658"/>
    </source>
</evidence>
<evidence type="ECO:0000256" key="3">
    <source>
        <dbReference type="SAM" id="Coils"/>
    </source>
</evidence>
<keyword evidence="2" id="KW-0472">Membrane</keyword>
<feature type="coiled-coil region" evidence="3">
    <location>
        <begin position="186"/>
        <end position="213"/>
    </location>
</feature>
<gene>
    <name evidence="5" type="ORF">BaRGS_00001073</name>
</gene>
<dbReference type="Gene3D" id="3.30.479.30">
    <property type="entry name" value="Band 7 domain"/>
    <property type="match status" value="1"/>
</dbReference>
<evidence type="ECO:0000313" key="6">
    <source>
        <dbReference type="Proteomes" id="UP001519460"/>
    </source>
</evidence>
<dbReference type="EMBL" id="JACVVK020000004">
    <property type="protein sequence ID" value="KAK7507138.1"/>
    <property type="molecule type" value="Genomic_DNA"/>
</dbReference>
<keyword evidence="3" id="KW-0175">Coiled coil</keyword>
<evidence type="ECO:0000313" key="5">
    <source>
        <dbReference type="EMBL" id="KAK7507138.1"/>
    </source>
</evidence>
<feature type="transmembrane region" description="Helical" evidence="2">
    <location>
        <begin position="6"/>
        <end position="29"/>
    </location>
</feature>
<dbReference type="InterPro" id="IPR001107">
    <property type="entry name" value="Band_7"/>
</dbReference>
<proteinExistence type="inferred from homology"/>
<feature type="domain" description="Band 7" evidence="4">
    <location>
        <begin position="38"/>
        <end position="206"/>
    </location>
</feature>
<comment type="caution">
    <text evidence="5">The sequence shown here is derived from an EMBL/GenBank/DDBJ whole genome shotgun (WGS) entry which is preliminary data.</text>
</comment>
<dbReference type="InterPro" id="IPR000163">
    <property type="entry name" value="Prohibitin"/>
</dbReference>